<dbReference type="Proteomes" id="UP001403385">
    <property type="component" value="Unassembled WGS sequence"/>
</dbReference>
<feature type="signal peptide" evidence="1">
    <location>
        <begin position="1"/>
        <end position="23"/>
    </location>
</feature>
<sequence>MSLSKLLLTITLTLSLISQIHSAELIVHGIYRGANLYIQNPHDGEGNYCISEIYLNGTSLNNVPTSTAFNLDLSQFEEGEALEIRIVHGDFCAPKIINPNAILPREEFKFLSIQKHGEEVSWIAQGEKKYGKYFIMKYEHNNWQVERAVSCKGEQGMQEYSVSVRQHSGVNRYKIKYLEVTGKIIHSPEIEFESGIEKASFYPKRVSSILNFTREVKYEIMDIYGKVLKSGIASRVDCGDLESGTYYVSYDNMTNRFLKK</sequence>
<comment type="caution">
    <text evidence="2">The sequence shown here is derived from an EMBL/GenBank/DDBJ whole genome shotgun (WGS) entry which is preliminary data.</text>
</comment>
<evidence type="ECO:0000256" key="1">
    <source>
        <dbReference type="SAM" id="SignalP"/>
    </source>
</evidence>
<evidence type="ECO:0000313" key="2">
    <source>
        <dbReference type="EMBL" id="MEN7551163.1"/>
    </source>
</evidence>
<reference evidence="2 3" key="1">
    <citation type="submission" date="2024-04" db="EMBL/GenBank/DDBJ databases">
        <title>Novel genus in family Flammeovirgaceae.</title>
        <authorList>
            <person name="Nguyen T.H."/>
            <person name="Vuong T.Q."/>
            <person name="Le H."/>
            <person name="Kim S.-G."/>
        </authorList>
    </citation>
    <scope>NUCLEOTIDE SEQUENCE [LARGE SCALE GENOMIC DNA]</scope>
    <source>
        <strain evidence="2 3">JCM 23209</strain>
    </source>
</reference>
<keyword evidence="3" id="KW-1185">Reference proteome</keyword>
<keyword evidence="1" id="KW-0732">Signal</keyword>
<evidence type="ECO:0008006" key="4">
    <source>
        <dbReference type="Google" id="ProtNLM"/>
    </source>
</evidence>
<dbReference type="AlphaFoldDB" id="A0AAW9SIT1"/>
<accession>A0AAW9SIT1</accession>
<protein>
    <recommendedName>
        <fullName evidence="4">Secretion system C-terminal sorting domain-containing protein</fullName>
    </recommendedName>
</protein>
<dbReference type="RefSeq" id="WP_346823944.1">
    <property type="nucleotide sequence ID" value="NZ_JBDKWZ010000020.1"/>
</dbReference>
<name>A0AAW9SIT1_9BACT</name>
<feature type="chain" id="PRO_5044027150" description="Secretion system C-terminal sorting domain-containing protein" evidence="1">
    <location>
        <begin position="24"/>
        <end position="260"/>
    </location>
</feature>
<organism evidence="2 3">
    <name type="scientific">Rapidithrix thailandica</name>
    <dbReference type="NCBI Taxonomy" id="413964"/>
    <lineage>
        <taxon>Bacteria</taxon>
        <taxon>Pseudomonadati</taxon>
        <taxon>Bacteroidota</taxon>
        <taxon>Cytophagia</taxon>
        <taxon>Cytophagales</taxon>
        <taxon>Flammeovirgaceae</taxon>
        <taxon>Rapidithrix</taxon>
    </lineage>
</organism>
<gene>
    <name evidence="2" type="ORF">AAG747_24790</name>
</gene>
<evidence type="ECO:0000313" key="3">
    <source>
        <dbReference type="Proteomes" id="UP001403385"/>
    </source>
</evidence>
<dbReference type="EMBL" id="JBDKWZ010000020">
    <property type="protein sequence ID" value="MEN7551163.1"/>
    <property type="molecule type" value="Genomic_DNA"/>
</dbReference>
<proteinExistence type="predicted"/>